<comment type="caution">
    <text evidence="1">The sequence shown here is derived from an EMBL/GenBank/DDBJ whole genome shotgun (WGS) entry which is preliminary data.</text>
</comment>
<evidence type="ECO:0000313" key="1">
    <source>
        <dbReference type="EMBL" id="MCT8991462.1"/>
    </source>
</evidence>
<accession>A0A9X3B7B9</accession>
<evidence type="ECO:0000313" key="2">
    <source>
        <dbReference type="Proteomes" id="UP001149009"/>
    </source>
</evidence>
<dbReference type="RefSeq" id="WP_261516380.1">
    <property type="nucleotide sequence ID" value="NZ_JAODNV010000015.1"/>
</dbReference>
<proteinExistence type="predicted"/>
<keyword evidence="2" id="KW-1185">Reference proteome</keyword>
<reference evidence="1" key="1">
    <citation type="submission" date="2022-08" db="EMBL/GenBank/DDBJ databases">
        <title>Chelativorans sichuanense sp. nov., a paraffin oil-degrading bacterium isolated from a mixture of oil-based drill cuttings and paddy soil.</title>
        <authorList>
            <person name="Yu J."/>
            <person name="Liu H."/>
            <person name="Chen Q."/>
        </authorList>
    </citation>
    <scope>NUCLEOTIDE SEQUENCE</scope>
    <source>
        <strain evidence="1">SCAU 2101</strain>
    </source>
</reference>
<dbReference type="AlphaFoldDB" id="A0A9X3B7B9"/>
<organism evidence="1 2">
    <name type="scientific">Chelativorans petroleitrophicus</name>
    <dbReference type="NCBI Taxonomy" id="2975484"/>
    <lineage>
        <taxon>Bacteria</taxon>
        <taxon>Pseudomonadati</taxon>
        <taxon>Pseudomonadota</taxon>
        <taxon>Alphaproteobacteria</taxon>
        <taxon>Hyphomicrobiales</taxon>
        <taxon>Phyllobacteriaceae</taxon>
        <taxon>Chelativorans</taxon>
    </lineage>
</organism>
<protein>
    <submittedName>
        <fullName evidence="1">Uncharacterized protein</fullName>
    </submittedName>
</protein>
<dbReference type="Proteomes" id="UP001149009">
    <property type="component" value="Unassembled WGS sequence"/>
</dbReference>
<dbReference type="EMBL" id="JAODNV010000015">
    <property type="protein sequence ID" value="MCT8991462.1"/>
    <property type="molecule type" value="Genomic_DNA"/>
</dbReference>
<gene>
    <name evidence="1" type="ORF">NYR54_14345</name>
</gene>
<sequence length="118" mass="12751">MTASIVEESGTAPPLELVELELVLRHQDFVETGFEGAVRQALERIGGSLLFRMRMDGVDGYDWVAAVQLGHEENHTLAIVAQPTDGGPLLVEEAASSKLPVARLAEAYADLMKQFATS</sequence>
<name>A0A9X3B7B9_9HYPH</name>